<reference evidence="2" key="1">
    <citation type="journal article" date="2017" name="Nature">
        <title>The sunflower genome provides insights into oil metabolism, flowering and Asterid evolution.</title>
        <authorList>
            <person name="Badouin H."/>
            <person name="Gouzy J."/>
            <person name="Grassa C.J."/>
            <person name="Murat F."/>
            <person name="Staton S.E."/>
            <person name="Cottret L."/>
            <person name="Lelandais-Briere C."/>
            <person name="Owens G.L."/>
            <person name="Carrere S."/>
            <person name="Mayjonade B."/>
            <person name="Legrand L."/>
            <person name="Gill N."/>
            <person name="Kane N.C."/>
            <person name="Bowers J.E."/>
            <person name="Hubner S."/>
            <person name="Bellec A."/>
            <person name="Berard A."/>
            <person name="Berges H."/>
            <person name="Blanchet N."/>
            <person name="Boniface M.C."/>
            <person name="Brunel D."/>
            <person name="Catrice O."/>
            <person name="Chaidir N."/>
            <person name="Claudel C."/>
            <person name="Donnadieu C."/>
            <person name="Faraut T."/>
            <person name="Fievet G."/>
            <person name="Helmstetter N."/>
            <person name="King M."/>
            <person name="Knapp S.J."/>
            <person name="Lai Z."/>
            <person name="Le Paslier M.C."/>
            <person name="Lippi Y."/>
            <person name="Lorenzon L."/>
            <person name="Mandel J.R."/>
            <person name="Marage G."/>
            <person name="Marchand G."/>
            <person name="Marquand E."/>
            <person name="Bret-Mestries E."/>
            <person name="Morien E."/>
            <person name="Nambeesan S."/>
            <person name="Nguyen T."/>
            <person name="Pegot-Espagnet P."/>
            <person name="Pouilly N."/>
            <person name="Raftis F."/>
            <person name="Sallet E."/>
            <person name="Schiex T."/>
            <person name="Thomas J."/>
            <person name="Vandecasteele C."/>
            <person name="Vares D."/>
            <person name="Vear F."/>
            <person name="Vautrin S."/>
            <person name="Crespi M."/>
            <person name="Mangin B."/>
            <person name="Burke J.M."/>
            <person name="Salse J."/>
            <person name="Munos S."/>
            <person name="Vincourt P."/>
            <person name="Rieseberg L.H."/>
            <person name="Langlade N.B."/>
        </authorList>
    </citation>
    <scope>NUCLEOTIDE SEQUENCE [LARGE SCALE GENOMIC DNA]</scope>
    <source>
        <strain evidence="2">cv. SF193</strain>
    </source>
</reference>
<protein>
    <submittedName>
        <fullName evidence="1">Uncharacterized protein</fullName>
    </submittedName>
</protein>
<dbReference type="EMBL" id="CM007890">
    <property type="protein sequence ID" value="OTG38045.1"/>
    <property type="molecule type" value="Genomic_DNA"/>
</dbReference>
<accession>A0A251VR71</accession>
<evidence type="ECO:0000313" key="1">
    <source>
        <dbReference type="EMBL" id="OTG38045.1"/>
    </source>
</evidence>
<dbReference type="Proteomes" id="UP000215914">
    <property type="component" value="Chromosome 1"/>
</dbReference>
<proteinExistence type="predicted"/>
<organism evidence="1 2">
    <name type="scientific">Helianthus annuus</name>
    <name type="common">Common sunflower</name>
    <dbReference type="NCBI Taxonomy" id="4232"/>
    <lineage>
        <taxon>Eukaryota</taxon>
        <taxon>Viridiplantae</taxon>
        <taxon>Streptophyta</taxon>
        <taxon>Embryophyta</taxon>
        <taxon>Tracheophyta</taxon>
        <taxon>Spermatophyta</taxon>
        <taxon>Magnoliopsida</taxon>
        <taxon>eudicotyledons</taxon>
        <taxon>Gunneridae</taxon>
        <taxon>Pentapetalae</taxon>
        <taxon>asterids</taxon>
        <taxon>campanulids</taxon>
        <taxon>Asterales</taxon>
        <taxon>Asteraceae</taxon>
        <taxon>Asteroideae</taxon>
        <taxon>Heliantheae alliance</taxon>
        <taxon>Heliantheae</taxon>
        <taxon>Helianthus</taxon>
    </lineage>
</organism>
<keyword evidence="2" id="KW-1185">Reference proteome</keyword>
<dbReference type="InParanoid" id="A0A251VR71"/>
<evidence type="ECO:0000313" key="2">
    <source>
        <dbReference type="Proteomes" id="UP000215914"/>
    </source>
</evidence>
<name>A0A251VR71_HELAN</name>
<sequence>MYTRHKLIYDTKKIYIKWLPKQPYGCNFVIRCLKDLVFQLPNQPTHSRIQVEDLQNR</sequence>
<gene>
    <name evidence="1" type="ORF">HannXRQ_Chr01g0025411</name>
</gene>
<dbReference type="AlphaFoldDB" id="A0A251VR71"/>